<evidence type="ECO:0000313" key="2">
    <source>
        <dbReference type="Proteomes" id="UP000595374"/>
    </source>
</evidence>
<sequence length="329" mass="36015">MSKFSQSLSTSYSLSITAMEEASRVGQREADIDHLFLAIAVSEQTAGQVLRGLGISIDAARDAVAALHAEQLAGLGIQADVPGPGRIVFHETEGYEWGERAVKIIQEANSSGKRGDAAAVLRDLVGEPSGMIESILRRLGSSPDAVRAELDRVEGLATQRGIRKRGDALSGAVEAFIPAPIDEVWRLLSDASRLPDWDPMIGSVENGDVATRVGQVWSTRARSTRPDGTSIKVKRQYVNQKVQVAALDHAHLVEWELTLPDAPGANSRYVSISMEPAAEGTQLQIGFAWVRHSTSSWRRIRGFFFRPVNRYLLWIHLAQLRAGISRVFR</sequence>
<organism evidence="1 2">
    <name type="scientific">Brevibacterium casei</name>
    <dbReference type="NCBI Taxonomy" id="33889"/>
    <lineage>
        <taxon>Bacteria</taxon>
        <taxon>Bacillati</taxon>
        <taxon>Actinomycetota</taxon>
        <taxon>Actinomycetes</taxon>
        <taxon>Micrococcales</taxon>
        <taxon>Brevibacteriaceae</taxon>
        <taxon>Brevibacterium</taxon>
    </lineage>
</organism>
<evidence type="ECO:0000313" key="1">
    <source>
        <dbReference type="EMBL" id="QQB14166.1"/>
    </source>
</evidence>
<dbReference type="CDD" id="cd07812">
    <property type="entry name" value="SRPBCC"/>
    <property type="match status" value="1"/>
</dbReference>
<dbReference type="InterPro" id="IPR023393">
    <property type="entry name" value="START-like_dom_sf"/>
</dbReference>
<dbReference type="Gene3D" id="1.10.1780.10">
    <property type="entry name" value="Clp, N-terminal domain"/>
    <property type="match status" value="1"/>
</dbReference>
<dbReference type="AlphaFoldDB" id="A0A7T4DJ99"/>
<name>A0A7T4DJ99_9MICO</name>
<dbReference type="SUPFAM" id="SSF55961">
    <property type="entry name" value="Bet v1-like"/>
    <property type="match status" value="1"/>
</dbReference>
<protein>
    <submittedName>
        <fullName evidence="1">SRPBCC family protein</fullName>
    </submittedName>
</protein>
<dbReference type="Proteomes" id="UP000595374">
    <property type="component" value="Chromosome"/>
</dbReference>
<dbReference type="EMBL" id="CP065989">
    <property type="protein sequence ID" value="QQB14166.1"/>
    <property type="molecule type" value="Genomic_DNA"/>
</dbReference>
<dbReference type="Pfam" id="PF10604">
    <property type="entry name" value="Polyketide_cyc2"/>
    <property type="match status" value="1"/>
</dbReference>
<proteinExistence type="predicted"/>
<gene>
    <name evidence="1" type="ORF">I6H47_15590</name>
</gene>
<dbReference type="InterPro" id="IPR036628">
    <property type="entry name" value="Clp_N_dom_sf"/>
</dbReference>
<accession>A0A7T4DJ99</accession>
<reference evidence="1 2" key="1">
    <citation type="submission" date="2020-12" db="EMBL/GenBank/DDBJ databases">
        <title>FDA dAtabase for Regulatory Grade micrObial Sequences (FDA-ARGOS): Supporting development and validation of Infectious Disease Dx tests.</title>
        <authorList>
            <person name="Sproer C."/>
            <person name="Gronow S."/>
            <person name="Severitt S."/>
            <person name="Schroder I."/>
            <person name="Tallon L."/>
            <person name="Sadzewicz L."/>
            <person name="Zhao X."/>
            <person name="Boylan J."/>
            <person name="Ott S."/>
            <person name="Bowen H."/>
            <person name="Vavikolanu K."/>
            <person name="Mehta A."/>
            <person name="Aluvathingal J."/>
            <person name="Nadendla S."/>
            <person name="Lowell S."/>
            <person name="Myers T."/>
            <person name="Yan Y."/>
            <person name="Sichtig H."/>
        </authorList>
    </citation>
    <scope>NUCLEOTIDE SEQUENCE [LARGE SCALE GENOMIC DNA]</scope>
    <source>
        <strain evidence="1 2">FDAARGOS_990</strain>
    </source>
</reference>
<dbReference type="Gene3D" id="3.30.530.20">
    <property type="match status" value="1"/>
</dbReference>
<dbReference type="RefSeq" id="WP_198499279.1">
    <property type="nucleotide sequence ID" value="NZ_CP065989.1"/>
</dbReference>
<dbReference type="InterPro" id="IPR019587">
    <property type="entry name" value="Polyketide_cyclase/dehydratase"/>
</dbReference>